<dbReference type="Proteomes" id="UP000663856">
    <property type="component" value="Unassembled WGS sequence"/>
</dbReference>
<dbReference type="GO" id="GO:0051287">
    <property type="term" value="F:NAD binding"/>
    <property type="evidence" value="ECO:0007669"/>
    <property type="project" value="InterPro"/>
</dbReference>
<reference evidence="2" key="1">
    <citation type="submission" date="2021-02" db="EMBL/GenBank/DDBJ databases">
        <authorList>
            <person name="Nowell W R."/>
        </authorList>
    </citation>
    <scope>NUCLEOTIDE SEQUENCE</scope>
</reference>
<protein>
    <recommendedName>
        <fullName evidence="1">D-isomer specific 2-hydroxyacid dehydrogenase NAD-binding domain-containing protein</fullName>
    </recommendedName>
</protein>
<dbReference type="Pfam" id="PF02826">
    <property type="entry name" value="2-Hacid_dh_C"/>
    <property type="match status" value="1"/>
</dbReference>
<dbReference type="EMBL" id="CAJNRF010008072">
    <property type="protein sequence ID" value="CAF2097274.1"/>
    <property type="molecule type" value="Genomic_DNA"/>
</dbReference>
<dbReference type="InterPro" id="IPR006140">
    <property type="entry name" value="D-isomer_DH_NAD-bd"/>
</dbReference>
<dbReference type="GO" id="GO:0004617">
    <property type="term" value="F:phosphoglycerate dehydrogenase activity"/>
    <property type="evidence" value="ECO:0007669"/>
    <property type="project" value="TreeGrafter"/>
</dbReference>
<dbReference type="Gene3D" id="3.40.50.720">
    <property type="entry name" value="NAD(P)-binding Rossmann-like Domain"/>
    <property type="match status" value="2"/>
</dbReference>
<gene>
    <name evidence="2" type="ORF">WKI299_LOCUS19419</name>
</gene>
<evidence type="ECO:0000313" key="2">
    <source>
        <dbReference type="EMBL" id="CAF2097274.1"/>
    </source>
</evidence>
<dbReference type="InterPro" id="IPR036291">
    <property type="entry name" value="NAD(P)-bd_dom_sf"/>
</dbReference>
<organism evidence="2 3">
    <name type="scientific">Rotaria magnacalcarata</name>
    <dbReference type="NCBI Taxonomy" id="392030"/>
    <lineage>
        <taxon>Eukaryota</taxon>
        <taxon>Metazoa</taxon>
        <taxon>Spiralia</taxon>
        <taxon>Gnathifera</taxon>
        <taxon>Rotifera</taxon>
        <taxon>Eurotatoria</taxon>
        <taxon>Bdelloidea</taxon>
        <taxon>Philodinida</taxon>
        <taxon>Philodinidae</taxon>
        <taxon>Rotaria</taxon>
    </lineage>
</organism>
<dbReference type="PANTHER" id="PTHR42938">
    <property type="entry name" value="FORMATE DEHYDROGENASE 1"/>
    <property type="match status" value="1"/>
</dbReference>
<evidence type="ECO:0000313" key="3">
    <source>
        <dbReference type="Proteomes" id="UP000663856"/>
    </source>
</evidence>
<name>A0A816TFI8_9BILA</name>
<dbReference type="PANTHER" id="PTHR42938:SF22">
    <property type="entry name" value="D-3-PHOSPHOGLYCERATE DEHYDROGENASE"/>
    <property type="match status" value="1"/>
</dbReference>
<sequence length="259" mass="28812">MHVLEIYVTLVPALLSINNRENSFLGECYLINDEIFSLCKRGVKLINVARGEIIDEKSLVNALNCGQCGGTALDVFEKEPPIDMKLIQHPLTICTPHFGASTREAQKRVAIDLVQQIIDFKEHSLIGVANGSAVTSQFGQENRSILLLCKRLGQIIGASSTTIPTEISLSLNHDNQIKELSGIISGDHSWLNSVNQCRFIAHVPLDDENSHVFFRPIKGSFMDYLRDNTSQFSNRISTVFDTTTPTGNIQDQRWCAILL</sequence>
<evidence type="ECO:0000259" key="1">
    <source>
        <dbReference type="Pfam" id="PF02826"/>
    </source>
</evidence>
<proteinExistence type="predicted"/>
<accession>A0A816TFI8</accession>
<comment type="caution">
    <text evidence="2">The sequence shown here is derived from an EMBL/GenBank/DDBJ whole genome shotgun (WGS) entry which is preliminary data.</text>
</comment>
<dbReference type="AlphaFoldDB" id="A0A816TFI8"/>
<dbReference type="SUPFAM" id="SSF51735">
    <property type="entry name" value="NAD(P)-binding Rossmann-fold domains"/>
    <property type="match status" value="1"/>
</dbReference>
<feature type="domain" description="D-isomer specific 2-hydroxyacid dehydrogenase NAD-binding" evidence="1">
    <location>
        <begin position="30"/>
        <end position="99"/>
    </location>
</feature>